<evidence type="ECO:0000313" key="2">
    <source>
        <dbReference type="Proteomes" id="UP001642487"/>
    </source>
</evidence>
<gene>
    <name evidence="1" type="ORF">CITCOLO1_LOCUS20834</name>
</gene>
<sequence>MKGFQLLYNLVKENAHVLNSSFHIQFSYVRFSFLRRRIIKEATKLKIQGAVSSDLHVSEDHFSIFFPPIYSPSLSLLTYFSSVGFQMQHNPSSDILSG</sequence>
<name>A0ABP0Z8X7_9ROSI</name>
<proteinExistence type="predicted"/>
<protein>
    <recommendedName>
        <fullName evidence="3">Transposase</fullName>
    </recommendedName>
</protein>
<evidence type="ECO:0008006" key="3">
    <source>
        <dbReference type="Google" id="ProtNLM"/>
    </source>
</evidence>
<keyword evidence="2" id="KW-1185">Reference proteome</keyword>
<accession>A0ABP0Z8X7</accession>
<dbReference type="EMBL" id="OZ021742">
    <property type="protein sequence ID" value="CAK9328418.1"/>
    <property type="molecule type" value="Genomic_DNA"/>
</dbReference>
<dbReference type="Proteomes" id="UP001642487">
    <property type="component" value="Chromosome 8"/>
</dbReference>
<reference evidence="1 2" key="1">
    <citation type="submission" date="2024-03" db="EMBL/GenBank/DDBJ databases">
        <authorList>
            <person name="Gkanogiannis A."/>
            <person name="Becerra Lopez-Lavalle L."/>
        </authorList>
    </citation>
    <scope>NUCLEOTIDE SEQUENCE [LARGE SCALE GENOMIC DNA]</scope>
</reference>
<evidence type="ECO:0000313" key="1">
    <source>
        <dbReference type="EMBL" id="CAK9328418.1"/>
    </source>
</evidence>
<organism evidence="1 2">
    <name type="scientific">Citrullus colocynthis</name>
    <name type="common">colocynth</name>
    <dbReference type="NCBI Taxonomy" id="252529"/>
    <lineage>
        <taxon>Eukaryota</taxon>
        <taxon>Viridiplantae</taxon>
        <taxon>Streptophyta</taxon>
        <taxon>Embryophyta</taxon>
        <taxon>Tracheophyta</taxon>
        <taxon>Spermatophyta</taxon>
        <taxon>Magnoliopsida</taxon>
        <taxon>eudicotyledons</taxon>
        <taxon>Gunneridae</taxon>
        <taxon>Pentapetalae</taxon>
        <taxon>rosids</taxon>
        <taxon>fabids</taxon>
        <taxon>Cucurbitales</taxon>
        <taxon>Cucurbitaceae</taxon>
        <taxon>Benincaseae</taxon>
        <taxon>Citrullus</taxon>
    </lineage>
</organism>